<dbReference type="EMBL" id="CP044619">
    <property type="protein sequence ID" value="QRD89012.1"/>
    <property type="molecule type" value="Genomic_DNA"/>
</dbReference>
<proteinExistence type="predicted"/>
<evidence type="ECO:0000313" key="2">
    <source>
        <dbReference type="Proteomes" id="UP000596276"/>
    </source>
</evidence>
<dbReference type="Proteomes" id="UP000596276">
    <property type="component" value="Chromosome 1"/>
</dbReference>
<protein>
    <submittedName>
        <fullName evidence="1">Uncharacterized protein</fullName>
    </submittedName>
</protein>
<evidence type="ECO:0000313" key="1">
    <source>
        <dbReference type="EMBL" id="QRD89012.1"/>
    </source>
</evidence>
<dbReference type="AlphaFoldDB" id="A0A7U2MSB2"/>
<name>A0A7U2MSB2_ASPFN</name>
<accession>A0A7U2MSB2</accession>
<sequence length="90" mass="10151">MYDGGVGAIRVQLTKYSQSDGLLTAWFTVRTEASKSFGLAPKPFDNTLLLPTKRRRSKSYIQRLSSFARASIDGKYQKDPKPIIPLRSRT</sequence>
<reference evidence="2" key="1">
    <citation type="journal article" date="2021" name="G3 (Bethesda)">
        <title>Chromosome assembled and annotated genome sequence of Aspergillus flavus NRRL 3357.</title>
        <authorList>
            <person name="Skerker J.M."/>
            <person name="Pianalto K.M."/>
            <person name="Mondo S.J."/>
            <person name="Yang K."/>
            <person name="Arkin A.P."/>
            <person name="Keller N.P."/>
            <person name="Grigoriev I.V."/>
            <person name="Louise Glass N.L."/>
        </authorList>
    </citation>
    <scope>NUCLEOTIDE SEQUENCE [LARGE SCALE GENOMIC DNA]</scope>
    <source>
        <strain evidence="2">ATCC 200026 / FGSC A1120 / IAM 13836 / NRRL 3357 / JCM 12722 / SRRC 167</strain>
    </source>
</reference>
<organism evidence="1 2">
    <name type="scientific">Aspergillus flavus (strain ATCC 200026 / FGSC A1120 / IAM 13836 / NRRL 3357 / JCM 12722 / SRRC 167)</name>
    <dbReference type="NCBI Taxonomy" id="332952"/>
    <lineage>
        <taxon>Eukaryota</taxon>
        <taxon>Fungi</taxon>
        <taxon>Dikarya</taxon>
        <taxon>Ascomycota</taxon>
        <taxon>Pezizomycotina</taxon>
        <taxon>Eurotiomycetes</taxon>
        <taxon>Eurotiomycetidae</taxon>
        <taxon>Eurotiales</taxon>
        <taxon>Aspergillaceae</taxon>
        <taxon>Aspergillus</taxon>
        <taxon>Aspergillus subgen. Circumdati</taxon>
    </lineage>
</organism>
<gene>
    <name evidence="1" type="ORF">F9C07_11108</name>
</gene>
<keyword evidence="2" id="KW-1185">Reference proteome</keyword>
<dbReference type="VEuPathDB" id="FungiDB:F9C07_11108"/>